<dbReference type="InterPro" id="IPR032675">
    <property type="entry name" value="LRR_dom_sf"/>
</dbReference>
<dbReference type="SMART" id="SM00369">
    <property type="entry name" value="LRR_TYP"/>
    <property type="match status" value="4"/>
</dbReference>
<dbReference type="Gene3D" id="3.80.10.10">
    <property type="entry name" value="Ribonuclease Inhibitor"/>
    <property type="match status" value="2"/>
</dbReference>
<sequence length="257" mass="29745">MQEDVDEHTLSDYDQKMIERYHNNIKYRELEIKQSLLDLNLSFISYFNILKLSVFSCKKVTALLQSTSIKELSIEYCDIQNTDGLKLEQLEVLRLSGNQIFSISINGFKMLKELVLSQNGCVNLQCQEQTQLVKLNLSNNNFKCCQSLTNLQNLKELFMDKNQKLDISALQHLTGLSVLSLSFCDLADISALNSLINLTHLNLMNNSIRSVTPLSSMSKLVYLDLQFNKIYDFAPIIFDKMFEYNFNNQIDYEEEQE</sequence>
<evidence type="ECO:0000256" key="2">
    <source>
        <dbReference type="ARBA" id="ARBA00022737"/>
    </source>
</evidence>
<evidence type="ECO:0000313" key="4">
    <source>
        <dbReference type="Proteomes" id="UP001642409"/>
    </source>
</evidence>
<keyword evidence="4" id="KW-1185">Reference proteome</keyword>
<dbReference type="InterPro" id="IPR001611">
    <property type="entry name" value="Leu-rich_rpt"/>
</dbReference>
<reference evidence="3 4" key="1">
    <citation type="submission" date="2024-07" db="EMBL/GenBank/DDBJ databases">
        <authorList>
            <person name="Akdeniz Z."/>
        </authorList>
    </citation>
    <scope>NUCLEOTIDE SEQUENCE [LARGE SCALE GENOMIC DNA]</scope>
</reference>
<dbReference type="EMBL" id="CAXDID020000009">
    <property type="protein sequence ID" value="CAL5978873.1"/>
    <property type="molecule type" value="Genomic_DNA"/>
</dbReference>
<name>A0ABP1GWV1_9EUKA</name>
<dbReference type="SUPFAM" id="SSF52058">
    <property type="entry name" value="L domain-like"/>
    <property type="match status" value="1"/>
</dbReference>
<dbReference type="Pfam" id="PF13516">
    <property type="entry name" value="LRR_6"/>
    <property type="match status" value="1"/>
</dbReference>
<protein>
    <submittedName>
        <fullName evidence="3">Uncharacterized protein</fullName>
    </submittedName>
</protein>
<accession>A0ABP1GWV1</accession>
<dbReference type="Pfam" id="PF12799">
    <property type="entry name" value="LRR_4"/>
    <property type="match status" value="1"/>
</dbReference>
<dbReference type="Pfam" id="PF00560">
    <property type="entry name" value="LRR_1"/>
    <property type="match status" value="1"/>
</dbReference>
<dbReference type="PANTHER" id="PTHR46652:SF3">
    <property type="entry name" value="LEUCINE-RICH REPEAT-CONTAINING PROTEIN 9"/>
    <property type="match status" value="1"/>
</dbReference>
<comment type="caution">
    <text evidence="3">The sequence shown here is derived from an EMBL/GenBank/DDBJ whole genome shotgun (WGS) entry which is preliminary data.</text>
</comment>
<dbReference type="PROSITE" id="PS51450">
    <property type="entry name" value="LRR"/>
    <property type="match status" value="4"/>
</dbReference>
<evidence type="ECO:0000313" key="3">
    <source>
        <dbReference type="EMBL" id="CAL5978873.1"/>
    </source>
</evidence>
<proteinExistence type="predicted"/>
<dbReference type="Proteomes" id="UP001642409">
    <property type="component" value="Unassembled WGS sequence"/>
</dbReference>
<evidence type="ECO:0000256" key="1">
    <source>
        <dbReference type="ARBA" id="ARBA00022614"/>
    </source>
</evidence>
<dbReference type="InterPro" id="IPR050836">
    <property type="entry name" value="SDS22/Internalin_LRR"/>
</dbReference>
<gene>
    <name evidence="3" type="ORF">HINF_LOCUS5020</name>
</gene>
<dbReference type="InterPro" id="IPR025875">
    <property type="entry name" value="Leu-rich_rpt_4"/>
</dbReference>
<dbReference type="PANTHER" id="PTHR46652">
    <property type="entry name" value="LEUCINE-RICH REPEAT AND IQ DOMAIN-CONTAINING PROTEIN 1-RELATED"/>
    <property type="match status" value="1"/>
</dbReference>
<organism evidence="3 4">
    <name type="scientific">Hexamita inflata</name>
    <dbReference type="NCBI Taxonomy" id="28002"/>
    <lineage>
        <taxon>Eukaryota</taxon>
        <taxon>Metamonada</taxon>
        <taxon>Diplomonadida</taxon>
        <taxon>Hexamitidae</taxon>
        <taxon>Hexamitinae</taxon>
        <taxon>Hexamita</taxon>
    </lineage>
</organism>
<keyword evidence="2" id="KW-0677">Repeat</keyword>
<keyword evidence="1" id="KW-0433">Leucine-rich repeat</keyword>
<dbReference type="InterPro" id="IPR003591">
    <property type="entry name" value="Leu-rich_rpt_typical-subtyp"/>
</dbReference>